<dbReference type="InterPro" id="IPR011335">
    <property type="entry name" value="Restrct_endonuc-II-like"/>
</dbReference>
<protein>
    <submittedName>
        <fullName evidence="4">11803_t:CDS:1</fullName>
    </submittedName>
</protein>
<keyword evidence="2" id="KW-0496">Mitochondrion</keyword>
<gene>
    <name evidence="4" type="ORF">GMARGA_LOCUS39064</name>
</gene>
<keyword evidence="5" id="KW-1185">Reference proteome</keyword>
<dbReference type="InterPro" id="IPR018828">
    <property type="entry name" value="RRG7"/>
</dbReference>
<feature type="domain" description="Restriction endonuclease type IV Mrr" evidence="3">
    <location>
        <begin position="22"/>
        <end position="71"/>
    </location>
</feature>
<feature type="non-terminal residue" evidence="4">
    <location>
        <position position="1"/>
    </location>
</feature>
<proteinExistence type="predicted"/>
<sequence>MPCDKKSVAHSAFGEKSAVRKGRKFEIEIVALLRRLGVKVEHTKGRNDGDVDIRGRIRGVEVVIQCKNYKEEKPI</sequence>
<evidence type="ECO:0000256" key="2">
    <source>
        <dbReference type="ARBA" id="ARBA00023128"/>
    </source>
</evidence>
<dbReference type="PANTHER" id="PTHR28133">
    <property type="entry name" value="REQUIRED FOR RESPIRATORY GROWTH PROTEIN 7, MITOCHONDRIAL"/>
    <property type="match status" value="1"/>
</dbReference>
<evidence type="ECO:0000313" key="4">
    <source>
        <dbReference type="EMBL" id="CAG8848194.1"/>
    </source>
</evidence>
<dbReference type="Gene3D" id="3.40.1350.10">
    <property type="match status" value="1"/>
</dbReference>
<dbReference type="InterPro" id="IPR011856">
    <property type="entry name" value="tRNA_endonuc-like_dom_sf"/>
</dbReference>
<accession>A0ABN7X753</accession>
<dbReference type="Pfam" id="PF04471">
    <property type="entry name" value="Mrr_cat"/>
    <property type="match status" value="1"/>
</dbReference>
<dbReference type="EMBL" id="CAJVQB010091024">
    <property type="protein sequence ID" value="CAG8848194.1"/>
    <property type="molecule type" value="Genomic_DNA"/>
</dbReference>
<comment type="subcellular location">
    <subcellularLocation>
        <location evidence="1">Mitochondrion</location>
    </subcellularLocation>
</comment>
<evidence type="ECO:0000259" key="3">
    <source>
        <dbReference type="Pfam" id="PF04471"/>
    </source>
</evidence>
<dbReference type="PANTHER" id="PTHR28133:SF1">
    <property type="entry name" value="REQUIRED FOR RESPIRATORY GROWTH PROTEIN 7, MITOCHONDRIAL"/>
    <property type="match status" value="1"/>
</dbReference>
<evidence type="ECO:0000313" key="5">
    <source>
        <dbReference type="Proteomes" id="UP000789901"/>
    </source>
</evidence>
<comment type="caution">
    <text evidence="4">The sequence shown here is derived from an EMBL/GenBank/DDBJ whole genome shotgun (WGS) entry which is preliminary data.</text>
</comment>
<dbReference type="Proteomes" id="UP000789901">
    <property type="component" value="Unassembled WGS sequence"/>
</dbReference>
<dbReference type="SUPFAM" id="SSF52980">
    <property type="entry name" value="Restriction endonuclease-like"/>
    <property type="match status" value="1"/>
</dbReference>
<feature type="non-terminal residue" evidence="4">
    <location>
        <position position="75"/>
    </location>
</feature>
<dbReference type="InterPro" id="IPR007560">
    <property type="entry name" value="Restrct_endonuc_IV_Mrr"/>
</dbReference>
<reference evidence="4 5" key="1">
    <citation type="submission" date="2021-06" db="EMBL/GenBank/DDBJ databases">
        <authorList>
            <person name="Kallberg Y."/>
            <person name="Tangrot J."/>
            <person name="Rosling A."/>
        </authorList>
    </citation>
    <scope>NUCLEOTIDE SEQUENCE [LARGE SCALE GENOMIC DNA]</scope>
    <source>
        <strain evidence="4 5">120-4 pot B 10/14</strain>
    </source>
</reference>
<organism evidence="4 5">
    <name type="scientific">Gigaspora margarita</name>
    <dbReference type="NCBI Taxonomy" id="4874"/>
    <lineage>
        <taxon>Eukaryota</taxon>
        <taxon>Fungi</taxon>
        <taxon>Fungi incertae sedis</taxon>
        <taxon>Mucoromycota</taxon>
        <taxon>Glomeromycotina</taxon>
        <taxon>Glomeromycetes</taxon>
        <taxon>Diversisporales</taxon>
        <taxon>Gigasporaceae</taxon>
        <taxon>Gigaspora</taxon>
    </lineage>
</organism>
<evidence type="ECO:0000256" key="1">
    <source>
        <dbReference type="ARBA" id="ARBA00004173"/>
    </source>
</evidence>
<name>A0ABN7X753_GIGMA</name>